<name>A0AAV5HRD6_9ROSI</name>
<keyword evidence="3" id="KW-1185">Reference proteome</keyword>
<dbReference type="EMBL" id="BPVZ01000005">
    <property type="protein sequence ID" value="GKU91263.1"/>
    <property type="molecule type" value="Genomic_DNA"/>
</dbReference>
<proteinExistence type="predicted"/>
<feature type="region of interest" description="Disordered" evidence="1">
    <location>
        <begin position="1"/>
        <end position="22"/>
    </location>
</feature>
<sequence length="70" mass="7999">MCSHDGGHPVAVRKGKRRSSACLSSCCPGVRVRSAIRGLGRCLFVCCYPVMQCFGWDECRHRHHYPRHFH</sequence>
<accession>A0AAV5HRD6</accession>
<dbReference type="Proteomes" id="UP001054252">
    <property type="component" value="Unassembled WGS sequence"/>
</dbReference>
<evidence type="ECO:0000313" key="3">
    <source>
        <dbReference type="Proteomes" id="UP001054252"/>
    </source>
</evidence>
<evidence type="ECO:0000313" key="2">
    <source>
        <dbReference type="EMBL" id="GKU91263.1"/>
    </source>
</evidence>
<protein>
    <submittedName>
        <fullName evidence="2">Uncharacterized protein</fullName>
    </submittedName>
</protein>
<organism evidence="2 3">
    <name type="scientific">Rubroshorea leprosula</name>
    <dbReference type="NCBI Taxonomy" id="152421"/>
    <lineage>
        <taxon>Eukaryota</taxon>
        <taxon>Viridiplantae</taxon>
        <taxon>Streptophyta</taxon>
        <taxon>Embryophyta</taxon>
        <taxon>Tracheophyta</taxon>
        <taxon>Spermatophyta</taxon>
        <taxon>Magnoliopsida</taxon>
        <taxon>eudicotyledons</taxon>
        <taxon>Gunneridae</taxon>
        <taxon>Pentapetalae</taxon>
        <taxon>rosids</taxon>
        <taxon>malvids</taxon>
        <taxon>Malvales</taxon>
        <taxon>Dipterocarpaceae</taxon>
        <taxon>Rubroshorea</taxon>
    </lineage>
</organism>
<reference evidence="2 3" key="1">
    <citation type="journal article" date="2021" name="Commun. Biol.">
        <title>The genome of Shorea leprosula (Dipterocarpaceae) highlights the ecological relevance of drought in aseasonal tropical rainforests.</title>
        <authorList>
            <person name="Ng K.K.S."/>
            <person name="Kobayashi M.J."/>
            <person name="Fawcett J.A."/>
            <person name="Hatakeyama M."/>
            <person name="Paape T."/>
            <person name="Ng C.H."/>
            <person name="Ang C.C."/>
            <person name="Tnah L.H."/>
            <person name="Lee C.T."/>
            <person name="Nishiyama T."/>
            <person name="Sese J."/>
            <person name="O'Brien M.J."/>
            <person name="Copetti D."/>
            <person name="Mohd Noor M.I."/>
            <person name="Ong R.C."/>
            <person name="Putra M."/>
            <person name="Sireger I.Z."/>
            <person name="Indrioko S."/>
            <person name="Kosugi Y."/>
            <person name="Izuno A."/>
            <person name="Isagi Y."/>
            <person name="Lee S.L."/>
            <person name="Shimizu K.K."/>
        </authorList>
    </citation>
    <scope>NUCLEOTIDE SEQUENCE [LARGE SCALE GENOMIC DNA]</scope>
    <source>
        <strain evidence="2">214</strain>
    </source>
</reference>
<comment type="caution">
    <text evidence="2">The sequence shown here is derived from an EMBL/GenBank/DDBJ whole genome shotgun (WGS) entry which is preliminary data.</text>
</comment>
<gene>
    <name evidence="2" type="ORF">SLEP1_g5162</name>
</gene>
<dbReference type="AlphaFoldDB" id="A0AAV5HRD6"/>
<evidence type="ECO:0000256" key="1">
    <source>
        <dbReference type="SAM" id="MobiDB-lite"/>
    </source>
</evidence>